<reference evidence="2 3" key="1">
    <citation type="submission" date="2013-02" db="EMBL/GenBank/DDBJ databases">
        <title>The Genome Sequence of Plasmodium inui San Antonio 1.</title>
        <authorList>
            <consortium name="The Broad Institute Genome Sequencing Platform"/>
            <consortium name="The Broad Institute Genome Sequencing Center for Infectious Disease"/>
            <person name="Neafsey D."/>
            <person name="Cheeseman I."/>
            <person name="Volkman S."/>
            <person name="Adams J."/>
            <person name="Walker B."/>
            <person name="Young S.K."/>
            <person name="Zeng Q."/>
            <person name="Gargeya S."/>
            <person name="Fitzgerald M."/>
            <person name="Haas B."/>
            <person name="Abouelleil A."/>
            <person name="Alvarado L."/>
            <person name="Arachchi H.M."/>
            <person name="Berlin A.M."/>
            <person name="Chapman S.B."/>
            <person name="Dewar J."/>
            <person name="Goldberg J."/>
            <person name="Griggs A."/>
            <person name="Gujja S."/>
            <person name="Hansen M."/>
            <person name="Howarth C."/>
            <person name="Imamovic A."/>
            <person name="Larimer J."/>
            <person name="McCowan C."/>
            <person name="Murphy C."/>
            <person name="Neiman D."/>
            <person name="Pearson M."/>
            <person name="Priest M."/>
            <person name="Roberts A."/>
            <person name="Saif S."/>
            <person name="Shea T."/>
            <person name="Sisk P."/>
            <person name="Sykes S."/>
            <person name="Wortman J."/>
            <person name="Nusbaum C."/>
            <person name="Birren B."/>
        </authorList>
    </citation>
    <scope>NUCLEOTIDE SEQUENCE [LARGE SCALE GENOMIC DNA]</scope>
    <source>
        <strain evidence="2 3">San Antonio 1</strain>
    </source>
</reference>
<feature type="region of interest" description="Disordered" evidence="1">
    <location>
        <begin position="309"/>
        <end position="330"/>
    </location>
</feature>
<sequence length="698" mass="80931">MKNCNRETTLIYRTLSDKFFVINKPVNWTLTRKKTKRAEEGGRGWAPIGNPPSLLSKNSDIAESAERTDYPNDKHRSNMYRKKRFLSQMKNLSSAEKNAFLYTNSVLYLYDDFNFNLSGNASTKHNDKNKFAQKYYVESLLKCETNGAVYYPYKLPIYMSGLVICCRDLLVYKKFLQMIRENKLVRKYRCLVHDPFVFVDSNKINFFPEGGHSYPKGRGVIPLVREASNTHHRYEYKSTNDEEDKIDRREVIPFLRSLQAQKEVSDVFPYHNFFADNPYSSSYCYRLADLTIDEWKGTVYPTTCTINKEGNSRQGNNKHRSNTPHRGGRFTDREERTLNFDHFVSAFLRRSPPVKSLNRFLSNLLHNNGTTLNESDEYDLRRGNEFRVSPPNGHTEQGKHKHSDPILSRTNGDHLGYNVKIQNGCLSKDGKIRFPLSLYFNEGNFFTFNKHFEDNSVPVSMVYRMENYSDFLKRNLKTLLKKEQDVDFRLNKNCNVCIIEFVLLDNPKPDLIRFFFSELNTPIINDSIFDRNSFKRDVIGEVILKQLEGSHADSSPPVEGSWLFDVDTHLGLRVEQVDGVQSTTWRPRRRDREIKEYFLKAREPHVNAFTIPGVGGTLLGSEQVVEKVNPSNFIIQERHSSDGHDEEGGHNCPQNSGEKMKLSNKNTNLCLELFQLQFLDPINGDHVKIENSLPSAWL</sequence>
<evidence type="ECO:0000313" key="3">
    <source>
        <dbReference type="Proteomes" id="UP000030640"/>
    </source>
</evidence>
<feature type="compositionally biased region" description="Basic residues" evidence="1">
    <location>
        <begin position="316"/>
        <end position="328"/>
    </location>
</feature>
<evidence type="ECO:0000256" key="1">
    <source>
        <dbReference type="SAM" id="MobiDB-lite"/>
    </source>
</evidence>
<dbReference type="Proteomes" id="UP000030640">
    <property type="component" value="Unassembled WGS sequence"/>
</dbReference>
<gene>
    <name evidence="2" type="ORF">C922_01590</name>
</gene>
<dbReference type="OrthoDB" id="392281at2759"/>
<keyword evidence="3" id="KW-1185">Reference proteome</keyword>
<accession>W7A9L7</accession>
<feature type="region of interest" description="Disordered" evidence="1">
    <location>
        <begin position="33"/>
        <end position="57"/>
    </location>
</feature>
<evidence type="ECO:0000313" key="2">
    <source>
        <dbReference type="EMBL" id="EUD67978.1"/>
    </source>
</evidence>
<dbReference type="VEuPathDB" id="PlasmoDB:C922_01590"/>
<proteinExistence type="predicted"/>
<feature type="compositionally biased region" description="Basic and acidic residues" evidence="1">
    <location>
        <begin position="638"/>
        <end position="649"/>
    </location>
</feature>
<dbReference type="EMBL" id="KI965464">
    <property type="protein sequence ID" value="EUD67978.1"/>
    <property type="molecule type" value="Genomic_DNA"/>
</dbReference>
<protein>
    <submittedName>
        <fullName evidence="2">Uncharacterized protein</fullName>
    </submittedName>
</protein>
<name>W7A9L7_9APIC</name>
<dbReference type="GeneID" id="20036864"/>
<organism evidence="2 3">
    <name type="scientific">Plasmodium inui San Antonio 1</name>
    <dbReference type="NCBI Taxonomy" id="1237626"/>
    <lineage>
        <taxon>Eukaryota</taxon>
        <taxon>Sar</taxon>
        <taxon>Alveolata</taxon>
        <taxon>Apicomplexa</taxon>
        <taxon>Aconoidasida</taxon>
        <taxon>Haemosporida</taxon>
        <taxon>Plasmodiidae</taxon>
        <taxon>Plasmodium</taxon>
        <taxon>Plasmodium (Plasmodium)</taxon>
    </lineage>
</organism>
<dbReference type="RefSeq" id="XP_008815415.1">
    <property type="nucleotide sequence ID" value="XM_008817193.1"/>
</dbReference>
<feature type="region of interest" description="Disordered" evidence="1">
    <location>
        <begin position="638"/>
        <end position="660"/>
    </location>
</feature>
<dbReference type="AlphaFoldDB" id="W7A9L7"/>